<evidence type="ECO:0000256" key="1">
    <source>
        <dbReference type="SAM" id="SignalP"/>
    </source>
</evidence>
<dbReference type="EMBL" id="BRPK01000009">
    <property type="protein sequence ID" value="GLB41394.1"/>
    <property type="molecule type" value="Genomic_DNA"/>
</dbReference>
<evidence type="ECO:0000313" key="2">
    <source>
        <dbReference type="EMBL" id="GLB41394.1"/>
    </source>
</evidence>
<gene>
    <name evidence="2" type="ORF">LshimejAT787_0906090</name>
</gene>
<proteinExistence type="predicted"/>
<dbReference type="AlphaFoldDB" id="A0A9P3UNA3"/>
<keyword evidence="3" id="KW-1185">Reference proteome</keyword>
<comment type="caution">
    <text evidence="2">The sequence shown here is derived from an EMBL/GenBank/DDBJ whole genome shotgun (WGS) entry which is preliminary data.</text>
</comment>
<keyword evidence="1" id="KW-0732">Signal</keyword>
<name>A0A9P3UNA3_LYOSH</name>
<reference evidence="2" key="1">
    <citation type="submission" date="2022-07" db="EMBL/GenBank/DDBJ databases">
        <title>The genome of Lyophyllum shimeji provides insight into the initial evolution of ectomycorrhizal fungal genome.</title>
        <authorList>
            <person name="Kobayashi Y."/>
            <person name="Shibata T."/>
            <person name="Hirakawa H."/>
            <person name="Shigenobu S."/>
            <person name="Nishiyama T."/>
            <person name="Yamada A."/>
            <person name="Hasebe M."/>
            <person name="Kawaguchi M."/>
        </authorList>
    </citation>
    <scope>NUCLEOTIDE SEQUENCE</scope>
    <source>
        <strain evidence="2">AT787</strain>
    </source>
</reference>
<feature type="signal peptide" evidence="1">
    <location>
        <begin position="1"/>
        <end position="19"/>
    </location>
</feature>
<evidence type="ECO:0000313" key="3">
    <source>
        <dbReference type="Proteomes" id="UP001063166"/>
    </source>
</evidence>
<organism evidence="2 3">
    <name type="scientific">Lyophyllum shimeji</name>
    <name type="common">Hon-shimeji</name>
    <name type="synonym">Tricholoma shimeji</name>
    <dbReference type="NCBI Taxonomy" id="47721"/>
    <lineage>
        <taxon>Eukaryota</taxon>
        <taxon>Fungi</taxon>
        <taxon>Dikarya</taxon>
        <taxon>Basidiomycota</taxon>
        <taxon>Agaricomycotina</taxon>
        <taxon>Agaricomycetes</taxon>
        <taxon>Agaricomycetidae</taxon>
        <taxon>Agaricales</taxon>
        <taxon>Tricholomatineae</taxon>
        <taxon>Lyophyllaceae</taxon>
        <taxon>Lyophyllum</taxon>
    </lineage>
</organism>
<accession>A0A9P3UNA3</accession>
<sequence length="111" mass="12237">MRSSIVLSAIAIFAGVVAGANGSPADRARSLSPETRRHVVRDLLDELDLIPRSHFVQCDNVSTGHFNLQMECAGLFVCQGTTKPKLVWRRPGDEKQPKAKRCKASCRCATW</sequence>
<feature type="chain" id="PRO_5040148561" evidence="1">
    <location>
        <begin position="20"/>
        <end position="111"/>
    </location>
</feature>
<dbReference type="Proteomes" id="UP001063166">
    <property type="component" value="Unassembled WGS sequence"/>
</dbReference>
<protein>
    <submittedName>
        <fullName evidence="2">Uncharacterized protein</fullName>
    </submittedName>
</protein>